<evidence type="ECO:0000313" key="10">
    <source>
        <dbReference type="EMBL" id="ADH61854.1"/>
    </source>
</evidence>
<dbReference type="Proteomes" id="UP000002064">
    <property type="component" value="Chromosome"/>
</dbReference>
<dbReference type="SUPFAM" id="SSF143430">
    <property type="entry name" value="TTP0101/SSO1404-like"/>
    <property type="match status" value="1"/>
</dbReference>
<evidence type="ECO:0000256" key="3">
    <source>
        <dbReference type="ARBA" id="ARBA00022722"/>
    </source>
</evidence>
<comment type="function">
    <text evidence="9">CRISPR (clustered regularly interspaced short palindromic repeat), is an adaptive immune system that provides protection against mobile genetic elements (viruses, transposable elements and conjugative plasmids). CRISPR clusters contain sequences complementary to antecedent mobile elements and target invading nucleic acids. CRISPR clusters are transcribed and processed into CRISPR RNA (crRNA). Functions as a ssRNA-specific endoribonuclease. Involved in the integration of spacer DNA into the CRISPR cassette.</text>
</comment>
<dbReference type="HAMAP" id="MF_01471">
    <property type="entry name" value="Cas2"/>
    <property type="match status" value="1"/>
</dbReference>
<dbReference type="EMBL" id="CP002032">
    <property type="protein sequence ID" value="ADH61854.1"/>
    <property type="molecule type" value="Genomic_DNA"/>
</dbReference>
<dbReference type="PANTHER" id="PTHR34405:SF1">
    <property type="entry name" value="CRISPR-ASSOCIATED ENDORIBONUCLEASE CAS2"/>
    <property type="match status" value="1"/>
</dbReference>
<sequence>MFLILVYDVNEKRVNKVLKTCRKYLHWVQNSVLEGEISEANYKKLKLELGRIIDKEEDSVIFYILRTTKYSEREILGLRKGGEDIII</sequence>
<dbReference type="InterPro" id="IPR019199">
    <property type="entry name" value="Virulence_VapD/CRISPR_Cas2"/>
</dbReference>
<keyword evidence="7 9" id="KW-0460">Magnesium</keyword>
<name>A0ABN3Z8C6_THEM3</name>
<evidence type="ECO:0000313" key="11">
    <source>
        <dbReference type="Proteomes" id="UP000002064"/>
    </source>
</evidence>
<evidence type="ECO:0000256" key="1">
    <source>
        <dbReference type="ARBA" id="ARBA00001946"/>
    </source>
</evidence>
<dbReference type="NCBIfam" id="TIGR01573">
    <property type="entry name" value="cas2"/>
    <property type="match status" value="1"/>
</dbReference>
<feature type="binding site" evidence="9">
    <location>
        <position position="8"/>
    </location>
    <ligand>
        <name>Mg(2+)</name>
        <dbReference type="ChEBI" id="CHEBI:18420"/>
        <note>catalytic</note>
    </ligand>
</feature>
<evidence type="ECO:0000256" key="7">
    <source>
        <dbReference type="ARBA" id="ARBA00022842"/>
    </source>
</evidence>
<dbReference type="Pfam" id="PF09827">
    <property type="entry name" value="CRISPR_Cas2"/>
    <property type="match status" value="1"/>
</dbReference>
<keyword evidence="11" id="KW-1185">Reference proteome</keyword>
<accession>A0ABN3Z8C6</accession>
<proteinExistence type="inferred from homology"/>
<evidence type="ECO:0000256" key="4">
    <source>
        <dbReference type="ARBA" id="ARBA00022723"/>
    </source>
</evidence>
<evidence type="ECO:0000256" key="8">
    <source>
        <dbReference type="ARBA" id="ARBA00023118"/>
    </source>
</evidence>
<dbReference type="EC" id="3.1.-.-" evidence="9"/>
<dbReference type="InterPro" id="IPR021127">
    <property type="entry name" value="CRISPR_associated_Cas2"/>
</dbReference>
<keyword evidence="8 9" id="KW-0051">Antiviral defense</keyword>
<comment type="subunit">
    <text evidence="9">Homodimer, forms a heterotetramer with a Cas1 homodimer.</text>
</comment>
<keyword evidence="6 9" id="KW-0378">Hydrolase</keyword>
<keyword evidence="4 9" id="KW-0479">Metal-binding</keyword>
<dbReference type="CDD" id="cd09725">
    <property type="entry name" value="Cas2_I_II_III"/>
    <property type="match status" value="1"/>
</dbReference>
<dbReference type="RefSeq" id="WP_012996174.1">
    <property type="nucleotide sequence ID" value="NC_014209.1"/>
</dbReference>
<evidence type="ECO:0000256" key="9">
    <source>
        <dbReference type="HAMAP-Rule" id="MF_01471"/>
    </source>
</evidence>
<organism evidence="10 11">
    <name type="scientific">Thermoanaerobacter mathranii subsp. mathranii (strain DSM 11426 / CCUG 53645 / CIP 108742 / A3)</name>
    <dbReference type="NCBI Taxonomy" id="583358"/>
    <lineage>
        <taxon>Bacteria</taxon>
        <taxon>Bacillati</taxon>
        <taxon>Bacillota</taxon>
        <taxon>Clostridia</taxon>
        <taxon>Thermoanaerobacterales</taxon>
        <taxon>Thermoanaerobacteraceae</taxon>
        <taxon>Thermoanaerobacter</taxon>
    </lineage>
</organism>
<reference evidence="10 11" key="1">
    <citation type="submission" date="2010-05" db="EMBL/GenBank/DDBJ databases">
        <title>Complete sequence of Thermoanaerobacter mathranii subsp. mathranii mathranii str. A3.</title>
        <authorList>
            <consortium name="US DOE Joint Genome Institute"/>
            <person name="Lucas S."/>
            <person name="Copeland A."/>
            <person name="Lapidus A."/>
            <person name="Cheng J.-F."/>
            <person name="Bruce D."/>
            <person name="Goodwin L."/>
            <person name="Pitluck S."/>
            <person name="Held B."/>
            <person name="Detter J.C."/>
            <person name="Han C."/>
            <person name="Tapia R."/>
            <person name="Land M."/>
            <person name="Hauser L."/>
            <person name="Kyrpides N."/>
            <person name="Mikhailova N."/>
            <person name="Zhou J."/>
            <person name="Hemme C."/>
            <person name="Woyke T."/>
        </authorList>
    </citation>
    <scope>NUCLEOTIDE SEQUENCE [LARGE SCALE GENOMIC DNA]</scope>
    <source>
        <strain evidence="10 11">A3</strain>
    </source>
</reference>
<comment type="similarity">
    <text evidence="2 9">Belongs to the CRISPR-associated endoribonuclease Cas2 protein family.</text>
</comment>
<gene>
    <name evidence="9" type="primary">cas2</name>
    <name evidence="10" type="ordered locus">Tmath_2183</name>
</gene>
<keyword evidence="3 9" id="KW-0540">Nuclease</keyword>
<protein>
    <recommendedName>
        <fullName evidence="9">CRISPR-associated endoribonuclease Cas2</fullName>
        <ecNumber evidence="9">3.1.-.-</ecNumber>
    </recommendedName>
</protein>
<dbReference type="PANTHER" id="PTHR34405">
    <property type="entry name" value="CRISPR-ASSOCIATED ENDORIBONUCLEASE CAS2"/>
    <property type="match status" value="1"/>
</dbReference>
<keyword evidence="5 9" id="KW-0255">Endonuclease</keyword>
<comment type="cofactor">
    <cofactor evidence="1 9">
        <name>Mg(2+)</name>
        <dbReference type="ChEBI" id="CHEBI:18420"/>
    </cofactor>
</comment>
<evidence type="ECO:0000256" key="6">
    <source>
        <dbReference type="ARBA" id="ARBA00022801"/>
    </source>
</evidence>
<evidence type="ECO:0000256" key="5">
    <source>
        <dbReference type="ARBA" id="ARBA00022759"/>
    </source>
</evidence>
<evidence type="ECO:0000256" key="2">
    <source>
        <dbReference type="ARBA" id="ARBA00009959"/>
    </source>
</evidence>
<dbReference type="Gene3D" id="3.30.70.240">
    <property type="match status" value="1"/>
</dbReference>